<dbReference type="CDD" id="cd07377">
    <property type="entry name" value="WHTH_GntR"/>
    <property type="match status" value="1"/>
</dbReference>
<dbReference type="SUPFAM" id="SSF46785">
    <property type="entry name" value="Winged helix' DNA-binding domain"/>
    <property type="match status" value="1"/>
</dbReference>
<keyword evidence="6" id="KW-1185">Reference proteome</keyword>
<dbReference type="InterPro" id="IPR000524">
    <property type="entry name" value="Tscrpt_reg_HTH_GntR"/>
</dbReference>
<dbReference type="SMART" id="SM00895">
    <property type="entry name" value="FCD"/>
    <property type="match status" value="1"/>
</dbReference>
<sequence length="231" mass="26428">MSERKMNSELFSIKTEQVKSLREIVVESLREAIVTGRFKPGEHLKERELSEVMGVSTTPIKEAFRMLGYEGLVETIPRKGTYVSELAETSIQEVQMLRAAVEGVCAKLAAIKLTEKNEVDLKNQIEYMEYLLSKNEVDRLVEENTKFHSLIKEAADSPMISQILDNISSFDKAFRKRALEEESELHEGFTEHKRIYNAVTSKDPKLSEKVMKQHILRTVHDVLNAAKTKDQ</sequence>
<dbReference type="SMART" id="SM00345">
    <property type="entry name" value="HTH_GNTR"/>
    <property type="match status" value="1"/>
</dbReference>
<dbReference type="InterPro" id="IPR011711">
    <property type="entry name" value="GntR_C"/>
</dbReference>
<reference evidence="5" key="1">
    <citation type="submission" date="2020-09" db="EMBL/GenBank/DDBJ databases">
        <title>A novel bacterium of genus Bacillus, isolated from South China Sea.</title>
        <authorList>
            <person name="Huang H."/>
            <person name="Mo K."/>
            <person name="Hu Y."/>
        </authorList>
    </citation>
    <scope>NUCLEOTIDE SEQUENCE</scope>
    <source>
        <strain evidence="5">IB182487</strain>
    </source>
</reference>
<dbReference type="InterPro" id="IPR036390">
    <property type="entry name" value="WH_DNA-bd_sf"/>
</dbReference>
<keyword evidence="3" id="KW-0804">Transcription</keyword>
<evidence type="ECO:0000256" key="3">
    <source>
        <dbReference type="ARBA" id="ARBA00023163"/>
    </source>
</evidence>
<name>A0A926RWR2_9BACI</name>
<feature type="domain" description="HTH gntR-type" evidence="4">
    <location>
        <begin position="19"/>
        <end position="86"/>
    </location>
</feature>
<proteinExistence type="predicted"/>
<dbReference type="EMBL" id="JACXAI010000003">
    <property type="protein sequence ID" value="MBD1379412.1"/>
    <property type="molecule type" value="Genomic_DNA"/>
</dbReference>
<dbReference type="PANTHER" id="PTHR43537">
    <property type="entry name" value="TRANSCRIPTIONAL REGULATOR, GNTR FAMILY"/>
    <property type="match status" value="1"/>
</dbReference>
<protein>
    <submittedName>
        <fullName evidence="5">GntR family transcriptional regulator</fullName>
    </submittedName>
</protein>
<evidence type="ECO:0000259" key="4">
    <source>
        <dbReference type="PROSITE" id="PS50949"/>
    </source>
</evidence>
<dbReference type="GO" id="GO:0003677">
    <property type="term" value="F:DNA binding"/>
    <property type="evidence" value="ECO:0007669"/>
    <property type="project" value="UniProtKB-KW"/>
</dbReference>
<evidence type="ECO:0000256" key="2">
    <source>
        <dbReference type="ARBA" id="ARBA00023125"/>
    </source>
</evidence>
<keyword evidence="1" id="KW-0805">Transcription regulation</keyword>
<dbReference type="SUPFAM" id="SSF48008">
    <property type="entry name" value="GntR ligand-binding domain-like"/>
    <property type="match status" value="1"/>
</dbReference>
<accession>A0A926RWR2</accession>
<comment type="caution">
    <text evidence="5">The sequence shown here is derived from an EMBL/GenBank/DDBJ whole genome shotgun (WGS) entry which is preliminary data.</text>
</comment>
<dbReference type="Pfam" id="PF00392">
    <property type="entry name" value="GntR"/>
    <property type="match status" value="1"/>
</dbReference>
<organism evidence="5 6">
    <name type="scientific">Metabacillus arenae</name>
    <dbReference type="NCBI Taxonomy" id="2771434"/>
    <lineage>
        <taxon>Bacteria</taxon>
        <taxon>Bacillati</taxon>
        <taxon>Bacillota</taxon>
        <taxon>Bacilli</taxon>
        <taxon>Bacillales</taxon>
        <taxon>Bacillaceae</taxon>
        <taxon>Metabacillus</taxon>
    </lineage>
</organism>
<dbReference type="Pfam" id="PF07729">
    <property type="entry name" value="FCD"/>
    <property type="match status" value="1"/>
</dbReference>
<dbReference type="InterPro" id="IPR008920">
    <property type="entry name" value="TF_FadR/GntR_C"/>
</dbReference>
<dbReference type="PROSITE" id="PS50949">
    <property type="entry name" value="HTH_GNTR"/>
    <property type="match status" value="1"/>
</dbReference>
<dbReference type="Gene3D" id="1.20.120.530">
    <property type="entry name" value="GntR ligand-binding domain-like"/>
    <property type="match status" value="1"/>
</dbReference>
<keyword evidence="2" id="KW-0238">DNA-binding</keyword>
<dbReference type="InterPro" id="IPR036388">
    <property type="entry name" value="WH-like_DNA-bd_sf"/>
</dbReference>
<dbReference type="Proteomes" id="UP000626844">
    <property type="component" value="Unassembled WGS sequence"/>
</dbReference>
<gene>
    <name evidence="5" type="ORF">IC621_04130</name>
</gene>
<dbReference type="PANTHER" id="PTHR43537:SF24">
    <property type="entry name" value="GLUCONATE OPERON TRANSCRIPTIONAL REPRESSOR"/>
    <property type="match status" value="1"/>
</dbReference>
<dbReference type="GO" id="GO:0003700">
    <property type="term" value="F:DNA-binding transcription factor activity"/>
    <property type="evidence" value="ECO:0007669"/>
    <property type="project" value="InterPro"/>
</dbReference>
<dbReference type="RefSeq" id="WP_191156017.1">
    <property type="nucleotide sequence ID" value="NZ_JACXAI010000003.1"/>
</dbReference>
<evidence type="ECO:0000313" key="6">
    <source>
        <dbReference type="Proteomes" id="UP000626844"/>
    </source>
</evidence>
<dbReference type="Gene3D" id="1.10.10.10">
    <property type="entry name" value="Winged helix-like DNA-binding domain superfamily/Winged helix DNA-binding domain"/>
    <property type="match status" value="1"/>
</dbReference>
<evidence type="ECO:0000256" key="1">
    <source>
        <dbReference type="ARBA" id="ARBA00023015"/>
    </source>
</evidence>
<dbReference type="AlphaFoldDB" id="A0A926RWR2"/>
<evidence type="ECO:0000313" key="5">
    <source>
        <dbReference type="EMBL" id="MBD1379412.1"/>
    </source>
</evidence>